<dbReference type="EMBL" id="JWZX01003072">
    <property type="protein sequence ID" value="KOO24631.1"/>
    <property type="molecule type" value="Genomic_DNA"/>
</dbReference>
<sequence length="349" mass="36312">MLDAQTHLFVAGLGYVGERLAVRAASELGWRVSGSCRTADKAALIRRRSGIDAYPFDLDDEYVGLNRDGLDALSSATHVLATVPPIADFNRDPLLALHRPVLLRAGTLRWAGYLSTSSVYGDHAGAWVDEASPCNVADGSSAADRLRAEAEWLALHDASDGRLATRVFRLAGIYGPGRSALDTLSRRGAAVAPASPQLDNGTGAIERSQSLSGVAAGAVARTAGNSGAAVPRYVSRIHVTDICSALLASMAAAADGARDTAPAVYNVADSEPAPRADVMAYAASLLVASASDASAATDGSADSARAQRRALENKRVSNGRMLAELLPAGLAYPTYREGLRQIALDEVDG</sequence>
<reference evidence="4" key="1">
    <citation type="journal article" date="2015" name="PLoS Genet.">
        <title>Genome Sequence and Transcriptome Analyses of Chrysochromulina tobin: Metabolic Tools for Enhanced Algal Fitness in the Prominent Order Prymnesiales (Haptophyceae).</title>
        <authorList>
            <person name="Hovde B.T."/>
            <person name="Deodato C.R."/>
            <person name="Hunsperger H.M."/>
            <person name="Ryken S.A."/>
            <person name="Yost W."/>
            <person name="Jha R.K."/>
            <person name="Patterson J."/>
            <person name="Monnat R.J. Jr."/>
            <person name="Barlow S.B."/>
            <person name="Starkenburg S.R."/>
            <person name="Cattolico R.A."/>
        </authorList>
    </citation>
    <scope>NUCLEOTIDE SEQUENCE</scope>
    <source>
        <strain evidence="4">CCMP291</strain>
    </source>
</reference>
<name>A0A0M0JDI2_9EUKA</name>
<dbReference type="InterPro" id="IPR036291">
    <property type="entry name" value="NAD(P)-bd_dom_sf"/>
</dbReference>
<protein>
    <submittedName>
        <fullName evidence="3">Uncharacterized protein</fullName>
    </submittedName>
</protein>
<dbReference type="SUPFAM" id="SSF51735">
    <property type="entry name" value="NAD(P)-binding Rossmann-fold domains"/>
    <property type="match status" value="1"/>
</dbReference>
<keyword evidence="4" id="KW-1185">Reference proteome</keyword>
<dbReference type="Gene3D" id="3.40.50.720">
    <property type="entry name" value="NAD(P)-binding Rossmann-like Domain"/>
    <property type="match status" value="1"/>
</dbReference>
<organism evidence="3 4">
    <name type="scientific">Chrysochromulina tobinii</name>
    <dbReference type="NCBI Taxonomy" id="1460289"/>
    <lineage>
        <taxon>Eukaryota</taxon>
        <taxon>Haptista</taxon>
        <taxon>Haptophyta</taxon>
        <taxon>Prymnesiophyceae</taxon>
        <taxon>Prymnesiales</taxon>
        <taxon>Chrysochromulinaceae</taxon>
        <taxon>Chrysochromulina</taxon>
    </lineage>
</organism>
<dbReference type="Proteomes" id="UP000037460">
    <property type="component" value="Unassembled WGS sequence"/>
</dbReference>
<evidence type="ECO:0000256" key="1">
    <source>
        <dbReference type="ARBA" id="ARBA00007637"/>
    </source>
</evidence>
<evidence type="ECO:0000313" key="3">
    <source>
        <dbReference type="EMBL" id="KOO24631.1"/>
    </source>
</evidence>
<gene>
    <name evidence="3" type="ORF">Ctob_007490</name>
</gene>
<evidence type="ECO:0000256" key="2">
    <source>
        <dbReference type="ARBA" id="ARBA00023027"/>
    </source>
</evidence>
<proteinExistence type="inferred from homology"/>
<dbReference type="PANTHER" id="PTHR43574">
    <property type="entry name" value="EPIMERASE-RELATED"/>
    <property type="match status" value="1"/>
</dbReference>
<dbReference type="OrthoDB" id="5824at2759"/>
<keyword evidence="2" id="KW-0520">NAD</keyword>
<dbReference type="AlphaFoldDB" id="A0A0M0JDI2"/>
<comment type="similarity">
    <text evidence="1">Belongs to the NAD(P)-dependent epimerase/dehydratase family.</text>
</comment>
<comment type="caution">
    <text evidence="3">The sequence shown here is derived from an EMBL/GenBank/DDBJ whole genome shotgun (WGS) entry which is preliminary data.</text>
</comment>
<accession>A0A0M0JDI2</accession>
<evidence type="ECO:0000313" key="4">
    <source>
        <dbReference type="Proteomes" id="UP000037460"/>
    </source>
</evidence>